<proteinExistence type="predicted"/>
<reference evidence="2" key="2">
    <citation type="submission" date="2020-09" db="EMBL/GenBank/DDBJ databases">
        <authorList>
            <person name="Sun Q."/>
            <person name="Ohkuma M."/>
        </authorList>
    </citation>
    <scope>NUCLEOTIDE SEQUENCE</scope>
    <source>
        <strain evidence="2">JCM 4386</strain>
    </source>
</reference>
<sequence>MTADTSGNGWGLGLEMATLPCGTIVGHGGGTPGYRTISFHTLDGTRQVTVDWTDWGTDADATPAALALMTTALCPSSKPVVLEADPSEPLSQVTTGPPAAPTVL</sequence>
<organism evidence="2 3">
    <name type="scientific">Streptomyces humidus</name>
    <dbReference type="NCBI Taxonomy" id="52259"/>
    <lineage>
        <taxon>Bacteria</taxon>
        <taxon>Bacillati</taxon>
        <taxon>Actinomycetota</taxon>
        <taxon>Actinomycetes</taxon>
        <taxon>Kitasatosporales</taxon>
        <taxon>Streptomycetaceae</taxon>
        <taxon>Streptomyces</taxon>
    </lineage>
</organism>
<dbReference type="Gene3D" id="3.40.710.10">
    <property type="entry name" value="DD-peptidase/beta-lactamase superfamily"/>
    <property type="match status" value="1"/>
</dbReference>
<comment type="caution">
    <text evidence="2">The sequence shown here is derived from an EMBL/GenBank/DDBJ whole genome shotgun (WGS) entry which is preliminary data.</text>
</comment>
<feature type="region of interest" description="Disordered" evidence="1">
    <location>
        <begin position="82"/>
        <end position="104"/>
    </location>
</feature>
<name>A0A918L356_9ACTN</name>
<dbReference type="AlphaFoldDB" id="A0A918L356"/>
<gene>
    <name evidence="2" type="ORF">GCM10010269_25210</name>
</gene>
<evidence type="ECO:0000313" key="3">
    <source>
        <dbReference type="Proteomes" id="UP000606194"/>
    </source>
</evidence>
<protein>
    <submittedName>
        <fullName evidence="2">Uncharacterized protein</fullName>
    </submittedName>
</protein>
<dbReference type="InterPro" id="IPR012338">
    <property type="entry name" value="Beta-lactam/transpept-like"/>
</dbReference>
<evidence type="ECO:0000313" key="2">
    <source>
        <dbReference type="EMBL" id="GGR85071.1"/>
    </source>
</evidence>
<dbReference type="Proteomes" id="UP000606194">
    <property type="component" value="Unassembled WGS sequence"/>
</dbReference>
<dbReference type="EMBL" id="BMTL01000009">
    <property type="protein sequence ID" value="GGR85071.1"/>
    <property type="molecule type" value="Genomic_DNA"/>
</dbReference>
<evidence type="ECO:0000256" key="1">
    <source>
        <dbReference type="SAM" id="MobiDB-lite"/>
    </source>
</evidence>
<accession>A0A918L356</accession>
<keyword evidence="3" id="KW-1185">Reference proteome</keyword>
<reference evidence="2" key="1">
    <citation type="journal article" date="2014" name="Int. J. Syst. Evol. Microbiol.">
        <title>Complete genome sequence of Corynebacterium casei LMG S-19264T (=DSM 44701T), isolated from a smear-ripened cheese.</title>
        <authorList>
            <consortium name="US DOE Joint Genome Institute (JGI-PGF)"/>
            <person name="Walter F."/>
            <person name="Albersmeier A."/>
            <person name="Kalinowski J."/>
            <person name="Ruckert C."/>
        </authorList>
    </citation>
    <scope>NUCLEOTIDE SEQUENCE</scope>
    <source>
        <strain evidence="2">JCM 4386</strain>
    </source>
</reference>